<proteinExistence type="predicted"/>
<dbReference type="RefSeq" id="WP_103732246.1">
    <property type="nucleotide sequence ID" value="NZ_BAABZQ010000001.1"/>
</dbReference>
<reference evidence="1 2" key="1">
    <citation type="submission" date="2024-04" db="EMBL/GenBank/DDBJ databases">
        <title>Defined microbial consortia suppress multidrug-resistant proinflammatory Enterobacteriaceae via ecological control.</title>
        <authorList>
            <person name="Furuichi M."/>
            <person name="Kawaguchi T."/>
            <person name="Pust M."/>
            <person name="Yasuma K."/>
            <person name="Plichta D."/>
            <person name="Hasegawa N."/>
            <person name="Ohya T."/>
            <person name="Bhattarai S."/>
            <person name="Sasajima S."/>
            <person name="Aoto Y."/>
            <person name="Tuganbaev T."/>
            <person name="Yaginuma M."/>
            <person name="Ueda M."/>
            <person name="Okahashi N."/>
            <person name="Amafuji K."/>
            <person name="Kiridooshi Y."/>
            <person name="Sugita K."/>
            <person name="Strazar M."/>
            <person name="Skelly A."/>
            <person name="Suda W."/>
            <person name="Hattori M."/>
            <person name="Nakamoto N."/>
            <person name="Caballero S."/>
            <person name="Norman J."/>
            <person name="Olle B."/>
            <person name="Tanoue T."/>
            <person name="Arita M."/>
            <person name="Bucci V."/>
            <person name="Atarashi K."/>
            <person name="Xavier R."/>
            <person name="Honda K."/>
        </authorList>
    </citation>
    <scope>NUCLEOTIDE SEQUENCE [LARGE SCALE GENOMIC DNA]</scope>
    <source>
        <strain evidence="2">k34-0107-D12</strain>
    </source>
</reference>
<gene>
    <name evidence="1" type="ORF">K340107D12_58460</name>
</gene>
<protein>
    <submittedName>
        <fullName evidence="1">Phage tail family protein</fullName>
    </submittedName>
</protein>
<dbReference type="InterPro" id="IPR006520">
    <property type="entry name" value="Dit_BPSPP_N"/>
</dbReference>
<organism evidence="1 2">
    <name type="scientific">Blautia parvula</name>
    <dbReference type="NCBI Taxonomy" id="2877527"/>
    <lineage>
        <taxon>Bacteria</taxon>
        <taxon>Bacillati</taxon>
        <taxon>Bacillota</taxon>
        <taxon>Clostridia</taxon>
        <taxon>Lachnospirales</taxon>
        <taxon>Lachnospiraceae</taxon>
        <taxon>Blautia</taxon>
    </lineage>
</organism>
<name>A0ABQ0C2Q2_9FIRM</name>
<comment type="caution">
    <text evidence="1">The sequence shown here is derived from an EMBL/GenBank/DDBJ whole genome shotgun (WGS) entry which is preliminary data.</text>
</comment>
<dbReference type="Proteomes" id="UP001600941">
    <property type="component" value="Unassembled WGS sequence"/>
</dbReference>
<evidence type="ECO:0000313" key="2">
    <source>
        <dbReference type="Proteomes" id="UP001600941"/>
    </source>
</evidence>
<dbReference type="EMBL" id="BAABZQ010000001">
    <property type="protein sequence ID" value="GAA6503030.1"/>
    <property type="molecule type" value="Genomic_DNA"/>
</dbReference>
<dbReference type="NCBIfam" id="TIGR01633">
    <property type="entry name" value="phi3626_gp14_N"/>
    <property type="match status" value="1"/>
</dbReference>
<evidence type="ECO:0000313" key="1">
    <source>
        <dbReference type="EMBL" id="GAA6503030.1"/>
    </source>
</evidence>
<dbReference type="Gene3D" id="2.40.30.200">
    <property type="match status" value="1"/>
</dbReference>
<keyword evidence="2" id="KW-1185">Reference proteome</keyword>
<sequence length="262" mass="29832">MRYGYDLEYAGVRAESLGIYVVRRPDIPAPEYDMEAIVIPGRDGVLHKDNHRYHPIEITIEFNYLEKPEAWAEKWRHVKRWLSARNARLCLSDDADYFYHVYAVRLETNARTARELGTFSAVFSCDPYQYLKTGEMEQEQDLADADLLAADGSPILETGGEQILTTCRMAVLQNPFDGCCPLFRITGEGTCSFSVNGNWMEAAVDGEIFIDTEREAAYTPKGELAGRKVSGDYRAMRFLPGHNELTTSGDFTIYITPRWREV</sequence>
<accession>A0ABQ0C2Q2</accession>